<gene>
    <name evidence="1" type="ORF">Cco03nite_35130</name>
</gene>
<dbReference type="RefSeq" id="WP_344347710.1">
    <property type="nucleotide sequence ID" value="NZ_BAAALC010000012.1"/>
</dbReference>
<sequence>MSGNGDTGEQPRPTIDHIMEPLLTNMPKVTDYSPEGITALGNPISMLVHNTGKTLLELFLEPSGQDYWMQPGETFTVTSYGHWNDHPFEVAHEPGCVTVWATSWYATVSFRDGSEVPGGHQRPAGKYE</sequence>
<keyword evidence="2" id="KW-1185">Reference proteome</keyword>
<evidence type="ECO:0000313" key="2">
    <source>
        <dbReference type="Proteomes" id="UP000630887"/>
    </source>
</evidence>
<dbReference type="EMBL" id="BONI01000027">
    <property type="protein sequence ID" value="GIG06813.1"/>
    <property type="molecule type" value="Genomic_DNA"/>
</dbReference>
<dbReference type="AlphaFoldDB" id="A0A8J3P7X7"/>
<protein>
    <submittedName>
        <fullName evidence="1">Uncharacterized protein</fullName>
    </submittedName>
</protein>
<dbReference type="Proteomes" id="UP000630887">
    <property type="component" value="Unassembled WGS sequence"/>
</dbReference>
<reference evidence="1 2" key="1">
    <citation type="submission" date="2021-01" db="EMBL/GenBank/DDBJ databases">
        <title>Whole genome shotgun sequence of Catellatospora coxensis NBRC 107359.</title>
        <authorList>
            <person name="Komaki H."/>
            <person name="Tamura T."/>
        </authorList>
    </citation>
    <scope>NUCLEOTIDE SEQUENCE [LARGE SCALE GENOMIC DNA]</scope>
    <source>
        <strain evidence="1 2">NBRC 107359</strain>
    </source>
</reference>
<evidence type="ECO:0000313" key="1">
    <source>
        <dbReference type="EMBL" id="GIG06813.1"/>
    </source>
</evidence>
<organism evidence="1 2">
    <name type="scientific">Catellatospora coxensis</name>
    <dbReference type="NCBI Taxonomy" id="310354"/>
    <lineage>
        <taxon>Bacteria</taxon>
        <taxon>Bacillati</taxon>
        <taxon>Actinomycetota</taxon>
        <taxon>Actinomycetes</taxon>
        <taxon>Micromonosporales</taxon>
        <taxon>Micromonosporaceae</taxon>
        <taxon>Catellatospora</taxon>
    </lineage>
</organism>
<comment type="caution">
    <text evidence="1">The sequence shown here is derived from an EMBL/GenBank/DDBJ whole genome shotgun (WGS) entry which is preliminary data.</text>
</comment>
<accession>A0A8J3P7X7</accession>
<name>A0A8J3P7X7_9ACTN</name>
<proteinExistence type="predicted"/>